<evidence type="ECO:0000313" key="7">
    <source>
        <dbReference type="EMBL" id="ESO86772.1"/>
    </source>
</evidence>
<keyword evidence="8" id="KW-1185">Reference proteome</keyword>
<dbReference type="Proteomes" id="UP000030746">
    <property type="component" value="Unassembled WGS sequence"/>
</dbReference>
<dbReference type="GO" id="GO:0032934">
    <property type="term" value="F:sterol binding"/>
    <property type="evidence" value="ECO:0007669"/>
    <property type="project" value="InterPro"/>
</dbReference>
<evidence type="ECO:0000259" key="6">
    <source>
        <dbReference type="SMART" id="SM00737"/>
    </source>
</evidence>
<sequence>SGSVQSVELSPCTQQPCVFHHGVNATVGLNFTSGITSASLKTEVFGILGGVPISFPMPNPDACSDCGVTCPVNSGTSYSYNSTLPVLKQYPTLQVVVKWQLVGGNKDTVACVLFPISIKS</sequence>
<feature type="non-terminal residue" evidence="7">
    <location>
        <position position="1"/>
    </location>
</feature>
<comment type="subcellular location">
    <subcellularLocation>
        <location evidence="1">Secreted</location>
    </subcellularLocation>
</comment>
<dbReference type="OrthoDB" id="4937502at2759"/>
<dbReference type="Pfam" id="PF02221">
    <property type="entry name" value="E1_DerP2_DerF2"/>
    <property type="match status" value="1"/>
</dbReference>
<dbReference type="CDD" id="cd00916">
    <property type="entry name" value="Npc2_like"/>
    <property type="match status" value="1"/>
</dbReference>
<dbReference type="RefSeq" id="XP_009062445.1">
    <property type="nucleotide sequence ID" value="XM_009064197.1"/>
</dbReference>
<evidence type="ECO:0000256" key="1">
    <source>
        <dbReference type="ARBA" id="ARBA00004613"/>
    </source>
</evidence>
<protein>
    <recommendedName>
        <fullName evidence="6">MD-2-related lipid-recognition domain-containing protein</fullName>
    </recommendedName>
</protein>
<keyword evidence="4" id="KW-0732">Signal</keyword>
<dbReference type="EMBL" id="KB202990">
    <property type="protein sequence ID" value="ESO86772.1"/>
    <property type="molecule type" value="Genomic_DNA"/>
</dbReference>
<keyword evidence="3" id="KW-0964">Secreted</keyword>
<dbReference type="PANTHER" id="PTHR11306:SF68">
    <property type="entry name" value="NPC INTRACELLULAR CHOLESTEROL TRANSPORTER 2"/>
    <property type="match status" value="1"/>
</dbReference>
<dbReference type="GO" id="GO:0032367">
    <property type="term" value="P:intracellular cholesterol transport"/>
    <property type="evidence" value="ECO:0007669"/>
    <property type="project" value="InterPro"/>
</dbReference>
<dbReference type="InterPro" id="IPR039670">
    <property type="entry name" value="NPC2-like"/>
</dbReference>
<gene>
    <name evidence="7" type="ORF">LOTGIDRAFT_79115</name>
</gene>
<evidence type="ECO:0000256" key="4">
    <source>
        <dbReference type="ARBA" id="ARBA00022729"/>
    </source>
</evidence>
<dbReference type="STRING" id="225164.V3ZQY7"/>
<dbReference type="GeneID" id="20252372"/>
<reference evidence="7 8" key="1">
    <citation type="journal article" date="2013" name="Nature">
        <title>Insights into bilaterian evolution from three spiralian genomes.</title>
        <authorList>
            <person name="Simakov O."/>
            <person name="Marletaz F."/>
            <person name="Cho S.J."/>
            <person name="Edsinger-Gonzales E."/>
            <person name="Havlak P."/>
            <person name="Hellsten U."/>
            <person name="Kuo D.H."/>
            <person name="Larsson T."/>
            <person name="Lv J."/>
            <person name="Arendt D."/>
            <person name="Savage R."/>
            <person name="Osoegawa K."/>
            <person name="de Jong P."/>
            <person name="Grimwood J."/>
            <person name="Chapman J.A."/>
            <person name="Shapiro H."/>
            <person name="Aerts A."/>
            <person name="Otillar R.P."/>
            <person name="Terry A.Y."/>
            <person name="Boore J.L."/>
            <person name="Grigoriev I.V."/>
            <person name="Lindberg D.R."/>
            <person name="Seaver E.C."/>
            <person name="Weisblat D.A."/>
            <person name="Putnam N.H."/>
            <person name="Rokhsar D.S."/>
        </authorList>
    </citation>
    <scope>NUCLEOTIDE SEQUENCE [LARGE SCALE GENOMIC DNA]</scope>
</reference>
<dbReference type="GO" id="GO:0005576">
    <property type="term" value="C:extracellular region"/>
    <property type="evidence" value="ECO:0007669"/>
    <property type="project" value="UniProtKB-SubCell"/>
</dbReference>
<feature type="domain" description="MD-2-related lipid-recognition" evidence="6">
    <location>
        <begin position="1"/>
        <end position="116"/>
    </location>
</feature>
<name>V3ZQY7_LOTGI</name>
<accession>V3ZQY7</accession>
<dbReference type="InterPro" id="IPR003172">
    <property type="entry name" value="ML_dom"/>
</dbReference>
<evidence type="ECO:0000256" key="5">
    <source>
        <dbReference type="ARBA" id="ARBA00023157"/>
    </source>
</evidence>
<evidence type="ECO:0000313" key="8">
    <source>
        <dbReference type="Proteomes" id="UP000030746"/>
    </source>
</evidence>
<dbReference type="PANTHER" id="PTHR11306">
    <property type="entry name" value="NIEMANN PICK TYPE C2 PROTEIN NPC2-RELATED"/>
    <property type="match status" value="1"/>
</dbReference>
<organism evidence="7 8">
    <name type="scientific">Lottia gigantea</name>
    <name type="common">Giant owl limpet</name>
    <dbReference type="NCBI Taxonomy" id="225164"/>
    <lineage>
        <taxon>Eukaryota</taxon>
        <taxon>Metazoa</taxon>
        <taxon>Spiralia</taxon>
        <taxon>Lophotrochozoa</taxon>
        <taxon>Mollusca</taxon>
        <taxon>Gastropoda</taxon>
        <taxon>Patellogastropoda</taxon>
        <taxon>Lottioidea</taxon>
        <taxon>Lottiidae</taxon>
        <taxon>Lottia</taxon>
    </lineage>
</organism>
<dbReference type="CTD" id="20252372"/>
<proteinExistence type="inferred from homology"/>
<dbReference type="AlphaFoldDB" id="V3ZQY7"/>
<feature type="non-terminal residue" evidence="7">
    <location>
        <position position="120"/>
    </location>
</feature>
<comment type="similarity">
    <text evidence="2">Belongs to the NPC2 family.</text>
</comment>
<dbReference type="SUPFAM" id="SSF81296">
    <property type="entry name" value="E set domains"/>
    <property type="match status" value="1"/>
</dbReference>
<dbReference type="SMART" id="SM00737">
    <property type="entry name" value="ML"/>
    <property type="match status" value="1"/>
</dbReference>
<dbReference type="InterPro" id="IPR033916">
    <property type="entry name" value="ML_Npc2-like"/>
</dbReference>
<dbReference type="InterPro" id="IPR014756">
    <property type="entry name" value="Ig_E-set"/>
</dbReference>
<dbReference type="FunFam" id="2.60.40.770:FF:000001">
    <property type="entry name" value="NPC intracellular cholesterol transporter 2"/>
    <property type="match status" value="1"/>
</dbReference>
<keyword evidence="5" id="KW-1015">Disulfide bond</keyword>
<evidence type="ECO:0000256" key="3">
    <source>
        <dbReference type="ARBA" id="ARBA00022525"/>
    </source>
</evidence>
<dbReference type="Gene3D" id="2.60.40.770">
    <property type="match status" value="1"/>
</dbReference>
<evidence type="ECO:0000256" key="2">
    <source>
        <dbReference type="ARBA" id="ARBA00006370"/>
    </source>
</evidence>
<dbReference type="OMA" id="RSAKIEM"/>
<dbReference type="HOGENOM" id="CLU_109192_1_0_1"/>
<dbReference type="KEGG" id="lgi:LOTGIDRAFT_79115"/>